<dbReference type="InterPro" id="IPR053924">
    <property type="entry name" value="RecX_HTH_2nd"/>
</dbReference>
<dbReference type="HOGENOM" id="CLU_066607_3_2_6"/>
<dbReference type="PANTHER" id="PTHR33602">
    <property type="entry name" value="REGULATORY PROTEIN RECX FAMILY PROTEIN"/>
    <property type="match status" value="1"/>
</dbReference>
<reference evidence="8 9" key="1">
    <citation type="journal article" date="2012" name="ISME J.">
        <title>Genomic insights to SAR86, an abundant and uncultivated marine bacterial lineage.</title>
        <authorList>
            <person name="Dupont C.L."/>
            <person name="Rusch D.B."/>
            <person name="Yooseph S."/>
            <person name="Lombardo M.J."/>
            <person name="Richter R.A."/>
            <person name="Valas R."/>
            <person name="Novotny M."/>
            <person name="Yee-Greenbaum J."/>
            <person name="Selengut J.D."/>
            <person name="Haft D.H."/>
            <person name="Halpern A.L."/>
            <person name="Lasken R.S."/>
            <person name="Nealson K."/>
            <person name="Friedman R."/>
            <person name="Venter J.C."/>
        </authorList>
    </citation>
    <scope>NUCLEOTIDE SEQUENCE [LARGE SCALE GENOMIC DNA]</scope>
</reference>
<evidence type="ECO:0000256" key="1">
    <source>
        <dbReference type="ARBA" id="ARBA00004496"/>
    </source>
</evidence>
<evidence type="ECO:0000256" key="3">
    <source>
        <dbReference type="ARBA" id="ARBA00018111"/>
    </source>
</evidence>
<feature type="domain" description="RecX second three-helical" evidence="6">
    <location>
        <begin position="54"/>
        <end position="94"/>
    </location>
</feature>
<gene>
    <name evidence="5 8" type="primary">recX</name>
    <name evidence="8" type="ORF">NT01SARS_0654</name>
</gene>
<comment type="function">
    <text evidence="5">Modulates RecA activity.</text>
</comment>
<accession>J5KG02</accession>
<evidence type="ECO:0000256" key="5">
    <source>
        <dbReference type="HAMAP-Rule" id="MF_01114"/>
    </source>
</evidence>
<proteinExistence type="inferred from homology"/>
<sequence length="149" mass="17306">MSEESSLIYNKALDILSRREHSAKELIFKLEKKFDSTEEISLTVSKLKKNNLLNDFRYAEAYVVARKRKGFGPKKIKFELLSKGIDESDIHKVLNEEGGWKKAAKKAFDKKFKNGPSEETNEKLKQKSFMKNRGFTFQEIESVFSDDML</sequence>
<dbReference type="PANTHER" id="PTHR33602:SF1">
    <property type="entry name" value="REGULATORY PROTEIN RECX FAMILY PROTEIN"/>
    <property type="match status" value="1"/>
</dbReference>
<dbReference type="InterPro" id="IPR003783">
    <property type="entry name" value="Regulatory_RecX"/>
</dbReference>
<dbReference type="Pfam" id="PF02631">
    <property type="entry name" value="RecX_HTH2"/>
    <property type="match status" value="1"/>
</dbReference>
<evidence type="ECO:0000313" key="8">
    <source>
        <dbReference type="EMBL" id="EJP72161.1"/>
    </source>
</evidence>
<organism evidence="8 9">
    <name type="scientific">SAR86 cluster bacterium SAR86A</name>
    <dbReference type="NCBI Taxonomy" id="1123866"/>
    <lineage>
        <taxon>Bacteria</taxon>
        <taxon>Pseudomonadati</taxon>
        <taxon>Pseudomonadota</taxon>
        <taxon>Gammaproteobacteria</taxon>
        <taxon>SAR86 cluster</taxon>
    </lineage>
</organism>
<comment type="subcellular location">
    <subcellularLocation>
        <location evidence="1 5">Cytoplasm</location>
    </subcellularLocation>
</comment>
<evidence type="ECO:0000259" key="6">
    <source>
        <dbReference type="Pfam" id="PF02631"/>
    </source>
</evidence>
<dbReference type="InterPro" id="IPR036388">
    <property type="entry name" value="WH-like_DNA-bd_sf"/>
</dbReference>
<evidence type="ECO:0000256" key="4">
    <source>
        <dbReference type="ARBA" id="ARBA00022490"/>
    </source>
</evidence>
<name>J5KG02_9GAMM</name>
<evidence type="ECO:0000313" key="9">
    <source>
        <dbReference type="Proteomes" id="UP000010305"/>
    </source>
</evidence>
<feature type="domain" description="RecX first three-helical" evidence="7">
    <location>
        <begin position="9"/>
        <end position="35"/>
    </location>
</feature>
<evidence type="ECO:0000256" key="2">
    <source>
        <dbReference type="ARBA" id="ARBA00009695"/>
    </source>
</evidence>
<dbReference type="STRING" id="1123866.NT01SARS_0654"/>
<comment type="similarity">
    <text evidence="2 5">Belongs to the RecX family.</text>
</comment>
<keyword evidence="4 5" id="KW-0963">Cytoplasm</keyword>
<dbReference type="GO" id="GO:0006282">
    <property type="term" value="P:regulation of DNA repair"/>
    <property type="evidence" value="ECO:0007669"/>
    <property type="project" value="UniProtKB-UniRule"/>
</dbReference>
<protein>
    <recommendedName>
        <fullName evidence="3 5">Regulatory protein RecX</fullName>
    </recommendedName>
</protein>
<dbReference type="EMBL" id="JH611156">
    <property type="protein sequence ID" value="EJP72161.1"/>
    <property type="molecule type" value="Genomic_DNA"/>
</dbReference>
<dbReference type="AlphaFoldDB" id="J5KG02"/>
<dbReference type="Proteomes" id="UP000010305">
    <property type="component" value="Unassembled WGS sequence"/>
</dbReference>
<evidence type="ECO:0000259" key="7">
    <source>
        <dbReference type="Pfam" id="PF21982"/>
    </source>
</evidence>
<dbReference type="GO" id="GO:0005737">
    <property type="term" value="C:cytoplasm"/>
    <property type="evidence" value="ECO:0007669"/>
    <property type="project" value="UniProtKB-SubCell"/>
</dbReference>
<dbReference type="Pfam" id="PF21982">
    <property type="entry name" value="RecX_HTH1"/>
    <property type="match status" value="1"/>
</dbReference>
<dbReference type="InterPro" id="IPR053926">
    <property type="entry name" value="RecX_HTH_1st"/>
</dbReference>
<dbReference type="Gene3D" id="1.10.10.10">
    <property type="entry name" value="Winged helix-like DNA-binding domain superfamily/Winged helix DNA-binding domain"/>
    <property type="match status" value="3"/>
</dbReference>
<dbReference type="HAMAP" id="MF_01114">
    <property type="entry name" value="RecX"/>
    <property type="match status" value="1"/>
</dbReference>